<organism evidence="1 2">
    <name type="scientific">Silvania hatchlandensis</name>
    <dbReference type="NCBI Taxonomy" id="2926469"/>
    <lineage>
        <taxon>Bacteria</taxon>
        <taxon>Pseudomonadati</taxon>
        <taxon>Pseudomonadota</taxon>
        <taxon>Gammaproteobacteria</taxon>
        <taxon>Enterobacterales</taxon>
        <taxon>Enterobacteriaceae</taxon>
        <taxon>Silvania</taxon>
    </lineage>
</organism>
<protein>
    <submittedName>
        <fullName evidence="1">Uncharacterized protein</fullName>
    </submittedName>
</protein>
<dbReference type="Proteomes" id="UP001063816">
    <property type="component" value="Unassembled WGS sequence"/>
</dbReference>
<proteinExistence type="predicted"/>
<name>A0A9J6Q3K8_9ENTR</name>
<dbReference type="AlphaFoldDB" id="A0A9J6Q3K8"/>
<evidence type="ECO:0000313" key="2">
    <source>
        <dbReference type="Proteomes" id="UP001063816"/>
    </source>
</evidence>
<sequence>MRHIKITPYGNIGNQLFQYMLALAIKFRTGVPVLITGLDIPSFGIKSTKVRDEALCLDIKNHTPPLDAIVELVKDVKNIDVNIKCLSTRMCYYSRHLTEFRRYLKLKKNNHYGYNEHYLVINVRGAEISKGVHRNYIPIPLSFYANIIEETGLKPVFVGQLGDDKYSTRLRDKFPNALFPKFNSWEDDFNVICSSVNVIPAISTFSWLATWLSESAKNIYFPIMGLYHPIARPDIDMLPVEDDRYHFYLSDLLEWGNPEETIDSLINDSIVFEKLEGTALLNRLPLTTSTEGLDLDAPRISIE</sequence>
<dbReference type="EMBL" id="JAMGZK010000051">
    <property type="protein sequence ID" value="MCU6665593.1"/>
    <property type="molecule type" value="Genomic_DNA"/>
</dbReference>
<comment type="caution">
    <text evidence="1">The sequence shown here is derived from an EMBL/GenBank/DDBJ whole genome shotgun (WGS) entry which is preliminary data.</text>
</comment>
<keyword evidence="2" id="KW-1185">Reference proteome</keyword>
<reference evidence="1" key="1">
    <citation type="submission" date="2022-05" db="EMBL/GenBank/DDBJ databases">
        <title>Description of a novel species of Leclercia; Leclercia tamurae and the Proposal for a Novel Genus Silvania gen. nov. Containing Two Novel Species Silvania hatchlandensis sp. nov. and Silvania confinis sp. nov. Isolated from the Rhizosphere of Oak.</title>
        <authorList>
            <person name="Maddock D.W."/>
            <person name="Brady C.L."/>
            <person name="Denman S."/>
            <person name="Arnold D."/>
        </authorList>
    </citation>
    <scope>NUCLEOTIDE SEQUENCE</scope>
    <source>
        <strain evidence="1">H19S6</strain>
    </source>
</reference>
<gene>
    <name evidence="1" type="ORF">M8014_14715</name>
</gene>
<evidence type="ECO:0000313" key="1">
    <source>
        <dbReference type="EMBL" id="MCU6665593.1"/>
    </source>
</evidence>
<dbReference type="RefSeq" id="WP_271283156.1">
    <property type="nucleotide sequence ID" value="NZ_JAMGZK010000051.1"/>
</dbReference>
<accession>A0A9J6Q3K8</accession>